<dbReference type="GO" id="GO:0007155">
    <property type="term" value="P:cell adhesion"/>
    <property type="evidence" value="ECO:0007669"/>
    <property type="project" value="InterPro"/>
</dbReference>
<sequence>MTDPIQRMSRSYRIHTQWYDWEHNPDRQTGGLPSPKPIPAIPAADELNVQYEFDRFAQMVAEQLAAVLSAAETLKPTAETLKDASAGSVLSRRTAEWAPGPALSAKVTDNARIYSYLIRLDSVARMQRNIGFAQKRTEISPLAGSLCEFELSSCTGHTRRLSVAFGPTDTNEQALRRIRRAVNDAEAGVTVLLIRDRRENKLTLELRAEHTGASGAFSLTDVRGEAVALTGIDRMVQAAENAVYTINEGTLVSSTSNEVKLDEGRLTLMLKEASAESVILSVYPDAAAIKKRFAEVIARYNQLIAALQEAAEVLNPDISRDLLEGMPQHVLEELGILKQADDTLQLDEEKLVAQIRFRFDMVAARLTESSGLIDHICHAANQLTTSSPETLLNKQNGAYRALMNYAYGPDKRLRSYLPVPITGYLLNFYS</sequence>
<dbReference type="OrthoDB" id="2579285at2"/>
<evidence type="ECO:0000313" key="3">
    <source>
        <dbReference type="Proteomes" id="UP000061660"/>
    </source>
</evidence>
<dbReference type="GO" id="GO:0009421">
    <property type="term" value="C:bacterial-type flagellum filament cap"/>
    <property type="evidence" value="ECO:0007669"/>
    <property type="project" value="InterPro"/>
</dbReference>
<gene>
    <name evidence="2" type="ORF">IJ22_34290</name>
</gene>
<name>A0A0U2WBN8_9BACL</name>
<feature type="domain" description="Flagellar hook-associated protein 2 C-terminal" evidence="1">
    <location>
        <begin position="239"/>
        <end position="312"/>
    </location>
</feature>
<dbReference type="KEGG" id="pnp:IJ22_34290"/>
<organism evidence="2 3">
    <name type="scientific">Paenibacillus naphthalenovorans</name>
    <dbReference type="NCBI Taxonomy" id="162209"/>
    <lineage>
        <taxon>Bacteria</taxon>
        <taxon>Bacillati</taxon>
        <taxon>Bacillota</taxon>
        <taxon>Bacilli</taxon>
        <taxon>Bacillales</taxon>
        <taxon>Paenibacillaceae</taxon>
        <taxon>Paenibacillus</taxon>
    </lineage>
</organism>
<evidence type="ECO:0000313" key="2">
    <source>
        <dbReference type="EMBL" id="ALS23790.1"/>
    </source>
</evidence>
<reference evidence="3" key="1">
    <citation type="submission" date="2015-12" db="EMBL/GenBank/DDBJ databases">
        <title>Complete genome sequences of two moderately thermophilic Paenibacillus species.</title>
        <authorList>
            <person name="Butler R.III."/>
            <person name="Wang J."/>
            <person name="Stark B.C."/>
            <person name="Pombert J.-F."/>
        </authorList>
    </citation>
    <scope>NUCLEOTIDE SEQUENCE [LARGE SCALE GENOMIC DNA]</scope>
    <source>
        <strain evidence="3">32O-Y</strain>
    </source>
</reference>
<accession>A0A0U2WBN8</accession>
<reference evidence="2 3" key="2">
    <citation type="journal article" date="2016" name="Genome Announc.">
        <title>Complete Genome Sequences of Two Interactive Moderate Thermophiles, Paenibacillus napthalenovorans 32O-Y and Paenibacillus sp. 32O-W.</title>
        <authorList>
            <person name="Butler R.R.III."/>
            <person name="Wang J."/>
            <person name="Stark B.C."/>
            <person name="Pombert J.F."/>
        </authorList>
    </citation>
    <scope>NUCLEOTIDE SEQUENCE [LARGE SCALE GENOMIC DNA]</scope>
    <source>
        <strain evidence="2 3">32O-Y</strain>
    </source>
</reference>
<dbReference type="STRING" id="162209.IJ22_34290"/>
<dbReference type="EMBL" id="CP013652">
    <property type="protein sequence ID" value="ALS23790.1"/>
    <property type="molecule type" value="Genomic_DNA"/>
</dbReference>
<dbReference type="InterPro" id="IPR040026">
    <property type="entry name" value="FliD"/>
</dbReference>
<dbReference type="AlphaFoldDB" id="A0A0U2WBN8"/>
<keyword evidence="3" id="KW-1185">Reference proteome</keyword>
<dbReference type="PANTHER" id="PTHR30288">
    <property type="entry name" value="FLAGELLAR CAP/ASSEMBLY PROTEIN FLID"/>
    <property type="match status" value="1"/>
</dbReference>
<dbReference type="PATRIC" id="fig|162209.4.peg.3668"/>
<dbReference type="InterPro" id="IPR010809">
    <property type="entry name" value="FliD_C"/>
</dbReference>
<proteinExistence type="predicted"/>
<dbReference type="GO" id="GO:0071973">
    <property type="term" value="P:bacterial-type flagellum-dependent cell motility"/>
    <property type="evidence" value="ECO:0007669"/>
    <property type="project" value="TreeGrafter"/>
</dbReference>
<dbReference type="Proteomes" id="UP000061660">
    <property type="component" value="Chromosome"/>
</dbReference>
<dbReference type="RefSeq" id="WP_062409633.1">
    <property type="nucleotide sequence ID" value="NZ_CP013652.1"/>
</dbReference>
<evidence type="ECO:0000259" key="1">
    <source>
        <dbReference type="Pfam" id="PF07195"/>
    </source>
</evidence>
<protein>
    <recommendedName>
        <fullName evidence="1">Flagellar hook-associated protein 2 C-terminal domain-containing protein</fullName>
    </recommendedName>
</protein>
<dbReference type="Pfam" id="PF07195">
    <property type="entry name" value="FliD_C"/>
    <property type="match status" value="1"/>
</dbReference>
<dbReference type="PANTHER" id="PTHR30288:SF0">
    <property type="entry name" value="FLAGELLAR HOOK-ASSOCIATED PROTEIN 2"/>
    <property type="match status" value="1"/>
</dbReference>